<proteinExistence type="predicted"/>
<evidence type="ECO:0000256" key="1">
    <source>
        <dbReference type="SAM" id="SignalP"/>
    </source>
</evidence>
<keyword evidence="1" id="KW-0732">Signal</keyword>
<keyword evidence="3" id="KW-1185">Reference proteome</keyword>
<feature type="signal peptide" evidence="1">
    <location>
        <begin position="1"/>
        <end position="19"/>
    </location>
</feature>
<dbReference type="AlphaFoldDB" id="A0A9P4YWJ0"/>
<evidence type="ECO:0000313" key="2">
    <source>
        <dbReference type="EMBL" id="KAF4124401.1"/>
    </source>
</evidence>
<accession>A0A9P4YWJ0</accession>
<protein>
    <submittedName>
        <fullName evidence="2">Uncharacterized protein</fullName>
    </submittedName>
</protein>
<name>A0A9P4YWJ0_9HYPO</name>
<feature type="chain" id="PRO_5040436971" evidence="1">
    <location>
        <begin position="20"/>
        <end position="49"/>
    </location>
</feature>
<sequence length="49" mass="5478">MKLIALRLALKKLAHTCSCSACMQMRASCMCTFITTTRIANFDMTSDML</sequence>
<dbReference type="RefSeq" id="XP_035323053.1">
    <property type="nucleotide sequence ID" value="XM_035467041.1"/>
</dbReference>
<dbReference type="GeneID" id="55971295"/>
<comment type="caution">
    <text evidence="2">The sequence shown here is derived from an EMBL/GenBank/DDBJ whole genome shotgun (WGS) entry which is preliminary data.</text>
</comment>
<dbReference type="EMBL" id="JAANYQ010000004">
    <property type="protein sequence ID" value="KAF4124401.1"/>
    <property type="molecule type" value="Genomic_DNA"/>
</dbReference>
<evidence type="ECO:0000313" key="3">
    <source>
        <dbReference type="Proteomes" id="UP000749293"/>
    </source>
</evidence>
<organism evidence="2 3">
    <name type="scientific">Geosmithia morbida</name>
    <dbReference type="NCBI Taxonomy" id="1094350"/>
    <lineage>
        <taxon>Eukaryota</taxon>
        <taxon>Fungi</taxon>
        <taxon>Dikarya</taxon>
        <taxon>Ascomycota</taxon>
        <taxon>Pezizomycotina</taxon>
        <taxon>Sordariomycetes</taxon>
        <taxon>Hypocreomycetidae</taxon>
        <taxon>Hypocreales</taxon>
        <taxon>Bionectriaceae</taxon>
        <taxon>Geosmithia</taxon>
    </lineage>
</organism>
<dbReference type="Proteomes" id="UP000749293">
    <property type="component" value="Unassembled WGS sequence"/>
</dbReference>
<reference evidence="2" key="1">
    <citation type="submission" date="2020-03" db="EMBL/GenBank/DDBJ databases">
        <title>Site-based positive gene gene selection in Geosmithia morbida across the United States reveals a broad range of putative effectors and factors for local host and environmental adapation.</title>
        <authorList>
            <person name="Onufrak A."/>
            <person name="Murdoch R.W."/>
            <person name="Gazis R."/>
            <person name="Huff M."/>
            <person name="Staton M."/>
            <person name="Klingeman W."/>
            <person name="Hadziabdic D."/>
        </authorList>
    </citation>
    <scope>NUCLEOTIDE SEQUENCE</scope>
    <source>
        <strain evidence="2">1262</strain>
    </source>
</reference>
<gene>
    <name evidence="2" type="ORF">GMORB2_5067</name>
</gene>